<protein>
    <recommendedName>
        <fullName evidence="4">Solute-binding protein family 3/N-terminal domain-containing protein</fullName>
    </recommendedName>
</protein>
<gene>
    <name evidence="2" type="ORF">EXJ73_10345</name>
</gene>
<evidence type="ECO:0000313" key="3">
    <source>
        <dbReference type="Proteomes" id="UP001152766"/>
    </source>
</evidence>
<feature type="signal peptide" evidence="1">
    <location>
        <begin position="1"/>
        <end position="26"/>
    </location>
</feature>
<comment type="caution">
    <text evidence="2">The sequence shown here is derived from an EMBL/GenBank/DDBJ whole genome shotgun (WGS) entry which is preliminary data.</text>
</comment>
<reference evidence="2" key="1">
    <citation type="submission" date="2019-02" db="EMBL/GenBank/DDBJ databases">
        <title>Draft genome of the type strain Pelomonas aquatica CCUG 52575T.</title>
        <authorList>
            <person name="Gomila M."/>
            <person name="Lalucat J."/>
        </authorList>
    </citation>
    <scope>NUCLEOTIDE SEQUENCE</scope>
    <source>
        <strain evidence="2">CCUG 52575</strain>
    </source>
</reference>
<evidence type="ECO:0000256" key="1">
    <source>
        <dbReference type="SAM" id="SignalP"/>
    </source>
</evidence>
<dbReference type="RefSeq" id="WP_268152440.1">
    <property type="nucleotide sequence ID" value="NZ_JAPPUW010000015.1"/>
</dbReference>
<keyword evidence="1" id="KW-0732">Signal</keyword>
<evidence type="ECO:0008006" key="4">
    <source>
        <dbReference type="Google" id="ProtNLM"/>
    </source>
</evidence>
<evidence type="ECO:0000313" key="2">
    <source>
        <dbReference type="EMBL" id="MDG0862869.1"/>
    </source>
</evidence>
<accession>A0A9X4LHN9</accession>
<keyword evidence="3" id="KW-1185">Reference proteome</keyword>
<dbReference type="SUPFAM" id="SSF53850">
    <property type="entry name" value="Periplasmic binding protein-like II"/>
    <property type="match status" value="1"/>
</dbReference>
<organism evidence="2 3">
    <name type="scientific">Pelomonas aquatica</name>
    <dbReference type="NCBI Taxonomy" id="431058"/>
    <lineage>
        <taxon>Bacteria</taxon>
        <taxon>Pseudomonadati</taxon>
        <taxon>Pseudomonadota</taxon>
        <taxon>Betaproteobacteria</taxon>
        <taxon>Burkholderiales</taxon>
        <taxon>Sphaerotilaceae</taxon>
        <taxon>Roseateles</taxon>
    </lineage>
</organism>
<proteinExistence type="predicted"/>
<feature type="chain" id="PRO_5040735862" description="Solute-binding protein family 3/N-terminal domain-containing protein" evidence="1">
    <location>
        <begin position="27"/>
        <end position="295"/>
    </location>
</feature>
<dbReference type="AlphaFoldDB" id="A0A9X4LHN9"/>
<dbReference type="EMBL" id="SGUG01000013">
    <property type="protein sequence ID" value="MDG0862869.1"/>
    <property type="molecule type" value="Genomic_DNA"/>
</dbReference>
<dbReference type="Proteomes" id="UP001152766">
    <property type="component" value="Unassembled WGS sequence"/>
</dbReference>
<sequence>MQSFPPPRRRRLFALPWLLAGLPLRAQPGEPVRVSQHISTPDPQLTYVRRVVELALNRAGSRLEIRPIELDMAQGRSLIELAAGHSHIDLMWTVTDREREASGLLPVRIPIDRGLMGWRLLLVRRSELAQWQRVRGLDDLRRRLAGQGHDWPDTTILRANGLQVGTSSGYEALFRMLAAGRIDYFPRSILEIDAELAGGRRPELAIAPNLMLHYPAAAYLFVSPARPDLAEALRIGLEAAVADGSFQRLHHEFYGAVLKAHPVSPGQVLRLSNPLLPAETPLRRRELWLQPGETG</sequence>
<name>A0A9X4LHN9_9BURK</name>